<dbReference type="Proteomes" id="UP000739565">
    <property type="component" value="Unassembled WGS sequence"/>
</dbReference>
<dbReference type="AlphaFoldDB" id="A0A953N9S7"/>
<dbReference type="RefSeq" id="WP_259660961.1">
    <property type="nucleotide sequence ID" value="NZ_JAHXRI010000006.1"/>
</dbReference>
<evidence type="ECO:0000313" key="3">
    <source>
        <dbReference type="Proteomes" id="UP000739565"/>
    </source>
</evidence>
<evidence type="ECO:0000313" key="2">
    <source>
        <dbReference type="EMBL" id="MBZ1350593.1"/>
    </source>
</evidence>
<name>A0A953N9S7_9BURK</name>
<dbReference type="EMBL" id="JAHXRI010000006">
    <property type="protein sequence ID" value="MBZ1350593.1"/>
    <property type="molecule type" value="Genomic_DNA"/>
</dbReference>
<feature type="compositionally biased region" description="Basic residues" evidence="1">
    <location>
        <begin position="21"/>
        <end position="30"/>
    </location>
</feature>
<keyword evidence="3" id="KW-1185">Reference proteome</keyword>
<evidence type="ECO:0000256" key="1">
    <source>
        <dbReference type="SAM" id="MobiDB-lite"/>
    </source>
</evidence>
<protein>
    <submittedName>
        <fullName evidence="2">Uncharacterized protein</fullName>
    </submittedName>
</protein>
<accession>A0A953N9S7</accession>
<reference evidence="2" key="1">
    <citation type="submission" date="2021-07" db="EMBL/GenBank/DDBJ databases">
        <title>New genus and species of the family Alcaligenaceae.</title>
        <authorList>
            <person name="Hahn M.W."/>
        </authorList>
    </citation>
    <scope>NUCLEOTIDE SEQUENCE</scope>
    <source>
        <strain evidence="2">LF4-65</strain>
    </source>
</reference>
<proteinExistence type="predicted"/>
<gene>
    <name evidence="2" type="ORF">KZZ10_08025</name>
</gene>
<feature type="region of interest" description="Disordered" evidence="1">
    <location>
        <begin position="1"/>
        <end position="30"/>
    </location>
</feature>
<comment type="caution">
    <text evidence="2">The sequence shown here is derived from an EMBL/GenBank/DDBJ whole genome shotgun (WGS) entry which is preliminary data.</text>
</comment>
<sequence length="163" mass="17819">MSGLSALKFVASKPQQGNSPKHARRQKLSNKLHEQIQMAKAVQSGTEFVPVKIRSVKDEATGETRKVEIPKRLKPWWWPSDNGKMCITVRYGARTLEVVEGKNAIETENIAGVITTLEVLRTAVDAGELDGRIEAVSGLVKAGFDKEATSGKRPTLKLPAKAN</sequence>
<dbReference type="Pfam" id="PF20346">
    <property type="entry name" value="DUF6641"/>
    <property type="match status" value="1"/>
</dbReference>
<organism evidence="2 3">
    <name type="scientific">Zwartia hollandica</name>
    <dbReference type="NCBI Taxonomy" id="324606"/>
    <lineage>
        <taxon>Bacteria</taxon>
        <taxon>Pseudomonadati</taxon>
        <taxon>Pseudomonadota</taxon>
        <taxon>Betaproteobacteria</taxon>
        <taxon>Burkholderiales</taxon>
        <taxon>Alcaligenaceae</taxon>
        <taxon>Zwartia</taxon>
    </lineage>
</organism>
<dbReference type="InterPro" id="IPR046581">
    <property type="entry name" value="DUF6641"/>
</dbReference>